<proteinExistence type="predicted"/>
<keyword evidence="1" id="KW-0175">Coiled coil</keyword>
<dbReference type="Proteomes" id="UP000218811">
    <property type="component" value="Unassembled WGS sequence"/>
</dbReference>
<reference evidence="3 4" key="1">
    <citation type="journal article" date="2012" name="Science">
        <title>The Paleozoic origin of enzymatic lignin decomposition reconstructed from 31 fungal genomes.</title>
        <authorList>
            <person name="Floudas D."/>
            <person name="Binder M."/>
            <person name="Riley R."/>
            <person name="Barry K."/>
            <person name="Blanchette R.A."/>
            <person name="Henrissat B."/>
            <person name="Martinez A.T."/>
            <person name="Otillar R."/>
            <person name="Spatafora J.W."/>
            <person name="Yadav J.S."/>
            <person name="Aerts A."/>
            <person name="Benoit I."/>
            <person name="Boyd A."/>
            <person name="Carlson A."/>
            <person name="Copeland A."/>
            <person name="Coutinho P.M."/>
            <person name="de Vries R.P."/>
            <person name="Ferreira P."/>
            <person name="Findley K."/>
            <person name="Foster B."/>
            <person name="Gaskell J."/>
            <person name="Glotzer D."/>
            <person name="Gorecki P."/>
            <person name="Heitman J."/>
            <person name="Hesse C."/>
            <person name="Hori C."/>
            <person name="Igarashi K."/>
            <person name="Jurgens J.A."/>
            <person name="Kallen N."/>
            <person name="Kersten P."/>
            <person name="Kohler A."/>
            <person name="Kuees U."/>
            <person name="Kumar T.K.A."/>
            <person name="Kuo A."/>
            <person name="LaButti K."/>
            <person name="Larrondo L.F."/>
            <person name="Lindquist E."/>
            <person name="Ling A."/>
            <person name="Lombard V."/>
            <person name="Lucas S."/>
            <person name="Lundell T."/>
            <person name="Martin R."/>
            <person name="McLaughlin D.J."/>
            <person name="Morgenstern I."/>
            <person name="Morin E."/>
            <person name="Murat C."/>
            <person name="Nagy L.G."/>
            <person name="Nolan M."/>
            <person name="Ohm R.A."/>
            <person name="Patyshakuliyeva A."/>
            <person name="Rokas A."/>
            <person name="Ruiz-Duenas F.J."/>
            <person name="Sabat G."/>
            <person name="Salamov A."/>
            <person name="Samejima M."/>
            <person name="Schmutz J."/>
            <person name="Slot J.C."/>
            <person name="St John F."/>
            <person name="Stenlid J."/>
            <person name="Sun H."/>
            <person name="Sun S."/>
            <person name="Syed K."/>
            <person name="Tsang A."/>
            <person name="Wiebenga A."/>
            <person name="Young D."/>
            <person name="Pisabarro A."/>
            <person name="Eastwood D.C."/>
            <person name="Martin F."/>
            <person name="Cullen D."/>
            <person name="Grigoriev I.V."/>
            <person name="Hibbett D.S."/>
        </authorList>
    </citation>
    <scope>NUCLEOTIDE SEQUENCE [LARGE SCALE GENOMIC DNA]</scope>
    <source>
        <strain evidence="3 4">MD-104</strain>
    </source>
</reference>
<feature type="region of interest" description="Disordered" evidence="2">
    <location>
        <begin position="421"/>
        <end position="440"/>
    </location>
</feature>
<organism evidence="3 4">
    <name type="scientific">Wolfiporia cocos (strain MD-104)</name>
    <name type="common">Brown rot fungus</name>
    <dbReference type="NCBI Taxonomy" id="742152"/>
    <lineage>
        <taxon>Eukaryota</taxon>
        <taxon>Fungi</taxon>
        <taxon>Dikarya</taxon>
        <taxon>Basidiomycota</taxon>
        <taxon>Agaricomycotina</taxon>
        <taxon>Agaricomycetes</taxon>
        <taxon>Polyporales</taxon>
        <taxon>Phaeolaceae</taxon>
        <taxon>Wolfiporia</taxon>
    </lineage>
</organism>
<feature type="region of interest" description="Disordered" evidence="2">
    <location>
        <begin position="310"/>
        <end position="333"/>
    </location>
</feature>
<accession>A0A2H3JVP6</accession>
<feature type="coiled-coil region" evidence="1">
    <location>
        <begin position="141"/>
        <end position="227"/>
    </location>
</feature>
<feature type="region of interest" description="Disordered" evidence="2">
    <location>
        <begin position="350"/>
        <end position="415"/>
    </location>
</feature>
<feature type="compositionally biased region" description="Polar residues" evidence="2">
    <location>
        <begin position="404"/>
        <end position="415"/>
    </location>
</feature>
<protein>
    <submittedName>
        <fullName evidence="3">Uncharacterized protein</fullName>
    </submittedName>
</protein>
<dbReference type="OrthoDB" id="4088568at2759"/>
<feature type="compositionally biased region" description="Polar residues" evidence="2">
    <location>
        <begin position="364"/>
        <end position="377"/>
    </location>
</feature>
<dbReference type="STRING" id="742152.A0A2H3JVP6"/>
<sequence>MPTYHSRPPTPDSAMTSSLHRATSTIDELTMALSDFSRVSSPEPPDVSVCCCGKDDCETTRAWSAWKAKMESRLILSAEVGQALLERHEAFVRRHEAADHAPLPAQLEAITDEEHVDARIADLVKQNAVLEKRLTQALVNNEVAEASNKHVLEQLQEAQSTITRLTSQQARSIGWENRLAIALQEKDDLQQERDSAAQRAKLAESRISALNEKCAKLQAHMTRLREDFEMQCLHRQELSQEVLLDARQRLAQLQRMQHGNARDSEDAEMTKVLETLVADNEALKHDKAELQNLLTEAREDLRTLQEELDERRANDSSYLRHRHTNSSQSVSSHLAAAPSPLSYTFHVGGSSGRAVSPLWRRRANSVTTSGSRAGSTERTPHRPVDPKASDTERRSASPAASMIPSETTWTSVSRPRFSSTHRYEIDHDASDGRPLSPERPRAQRSIYLITRSRGVQTDGASNGISVISPSPYTQTFGEHLSTSTPHDGRSDSSSIGDGQSGAIGVLIERVTMLLNRLTQADALTLTNRLKRQRLLGADVSHLSRTTVSSILQEAATLRSHFRAFLEDEKATLICTRRDLRALFKLFKDMFAEMGQMRVTLNDVILDPTVAGKVSDMAMNPSKAAAAEPLGGDAAGTTAPSSWIAPISKLLGLPGGASTTEAAATRALSPPIRPGNRALRRMPSRIVPKREAALSASSMTVNVEFSGTSAGRSVTSTYSAHPGRQDSISVLDVQSLLSQPAPLPPQQNVSRNVMNIFAGAPRAEDGADPWIVVPKANRPIRDTAILAASGTATLGRRSTMRHPTSQISRTVDAMIDSSSAQERGEEQDVVPKLLERTLSHRGLSDSSIHTSFLNHGEEQVPASPRRSAVEESPGQDRDSVLQALSRRMQAFRFGGPGVSVKAETGPTSSRPETPISHPDGRGTPKGMQTPSNDRAMSPESSNLFPAVTLSPWAATSLDPMPDPSVYLAASPREEVYMPQTWARERNI</sequence>
<gene>
    <name evidence="3" type="ORF">WOLCODRAFT_136990</name>
</gene>
<evidence type="ECO:0000313" key="3">
    <source>
        <dbReference type="EMBL" id="PCH40784.1"/>
    </source>
</evidence>
<dbReference type="OMA" id="SETPEYQ"/>
<feature type="region of interest" description="Disordered" evidence="2">
    <location>
        <begin position="472"/>
        <end position="497"/>
    </location>
</feature>
<feature type="region of interest" description="Disordered" evidence="2">
    <location>
        <begin position="891"/>
        <end position="940"/>
    </location>
</feature>
<feature type="compositionally biased region" description="Polar residues" evidence="2">
    <location>
        <begin position="472"/>
        <end position="485"/>
    </location>
</feature>
<dbReference type="EMBL" id="KB468113">
    <property type="protein sequence ID" value="PCH40784.1"/>
    <property type="molecule type" value="Genomic_DNA"/>
</dbReference>
<feature type="compositionally biased region" description="Polar residues" evidence="2">
    <location>
        <begin position="925"/>
        <end position="940"/>
    </location>
</feature>
<evidence type="ECO:0000313" key="4">
    <source>
        <dbReference type="Proteomes" id="UP000218811"/>
    </source>
</evidence>
<dbReference type="AlphaFoldDB" id="A0A2H3JVP6"/>
<feature type="compositionally biased region" description="Basic and acidic residues" evidence="2">
    <location>
        <begin position="378"/>
        <end position="395"/>
    </location>
</feature>
<evidence type="ECO:0000256" key="1">
    <source>
        <dbReference type="SAM" id="Coils"/>
    </source>
</evidence>
<evidence type="ECO:0000256" key="2">
    <source>
        <dbReference type="SAM" id="MobiDB-lite"/>
    </source>
</evidence>
<keyword evidence="4" id="KW-1185">Reference proteome</keyword>
<name>A0A2H3JVP6_WOLCO</name>
<feature type="region of interest" description="Disordered" evidence="2">
    <location>
        <begin position="853"/>
        <end position="877"/>
    </location>
</feature>